<dbReference type="OrthoDB" id="9764467at2"/>
<keyword evidence="1" id="KW-0175">Coiled coil</keyword>
<reference evidence="4 5" key="1">
    <citation type="submission" date="2018-04" db="EMBL/GenBank/DDBJ databases">
        <title>Genomic Encyclopedia of Archaeal and Bacterial Type Strains, Phase II (KMG-II): from individual species to whole genera.</title>
        <authorList>
            <person name="Goeker M."/>
        </authorList>
    </citation>
    <scope>NUCLEOTIDE SEQUENCE [LARGE SCALE GENOMIC DNA]</scope>
    <source>
        <strain evidence="4 5">DSM 45787</strain>
    </source>
</reference>
<dbReference type="SUPFAM" id="SSF52540">
    <property type="entry name" value="P-loop containing nucleoside triphosphate hydrolases"/>
    <property type="match status" value="2"/>
</dbReference>
<keyword evidence="5" id="KW-1185">Reference proteome</keyword>
<evidence type="ECO:0000313" key="4">
    <source>
        <dbReference type="EMBL" id="PTX64424.1"/>
    </source>
</evidence>
<organism evidence="4 5">
    <name type="scientific">Melghirimyces profundicolus</name>
    <dbReference type="NCBI Taxonomy" id="1242148"/>
    <lineage>
        <taxon>Bacteria</taxon>
        <taxon>Bacillati</taxon>
        <taxon>Bacillota</taxon>
        <taxon>Bacilli</taxon>
        <taxon>Bacillales</taxon>
        <taxon>Thermoactinomycetaceae</taxon>
        <taxon>Melghirimyces</taxon>
    </lineage>
</organism>
<dbReference type="Proteomes" id="UP000244240">
    <property type="component" value="Unassembled WGS sequence"/>
</dbReference>
<dbReference type="PANTHER" id="PTHR41259:SF1">
    <property type="entry name" value="DOUBLE-STRAND BREAK REPAIR RAD50 ATPASE, PUTATIVE-RELATED"/>
    <property type="match status" value="1"/>
</dbReference>
<dbReference type="AlphaFoldDB" id="A0A2T6C7Y6"/>
<evidence type="ECO:0000256" key="1">
    <source>
        <dbReference type="SAM" id="Coils"/>
    </source>
</evidence>
<dbReference type="Gene3D" id="3.40.50.300">
    <property type="entry name" value="P-loop containing nucleotide triphosphate hydrolases"/>
    <property type="match status" value="2"/>
</dbReference>
<accession>A0A2T6C7Y6</accession>
<dbReference type="InterPro" id="IPR027417">
    <property type="entry name" value="P-loop_NTPase"/>
</dbReference>
<name>A0A2T6C7Y6_9BACL</name>
<dbReference type="InterPro" id="IPR038729">
    <property type="entry name" value="Rad50/SbcC_AAA"/>
</dbReference>
<proteinExistence type="predicted"/>
<feature type="domain" description="Rad50/SbcC-type AAA" evidence="3">
    <location>
        <begin position="5"/>
        <end position="246"/>
    </location>
</feature>
<feature type="region of interest" description="Disordered" evidence="2">
    <location>
        <begin position="365"/>
        <end position="415"/>
    </location>
</feature>
<feature type="coiled-coil region" evidence="1">
    <location>
        <begin position="217"/>
        <end position="347"/>
    </location>
</feature>
<gene>
    <name evidence="4" type="ORF">C8P63_103210</name>
</gene>
<feature type="coiled-coil region" evidence="1">
    <location>
        <begin position="733"/>
        <end position="813"/>
    </location>
</feature>
<evidence type="ECO:0000256" key="2">
    <source>
        <dbReference type="SAM" id="MobiDB-lite"/>
    </source>
</evidence>
<evidence type="ECO:0000259" key="3">
    <source>
        <dbReference type="Pfam" id="PF13476"/>
    </source>
</evidence>
<evidence type="ECO:0000313" key="5">
    <source>
        <dbReference type="Proteomes" id="UP000244240"/>
    </source>
</evidence>
<dbReference type="Pfam" id="PF13476">
    <property type="entry name" value="AAA_23"/>
    <property type="match status" value="1"/>
</dbReference>
<dbReference type="EMBL" id="QBKR01000003">
    <property type="protein sequence ID" value="PTX64424.1"/>
    <property type="molecule type" value="Genomic_DNA"/>
</dbReference>
<feature type="compositionally biased region" description="Basic and acidic residues" evidence="2">
    <location>
        <begin position="383"/>
        <end position="415"/>
    </location>
</feature>
<protein>
    <submittedName>
        <fullName evidence="4">Uncharacterized protein YhaN</fullName>
    </submittedName>
</protein>
<feature type="coiled-coil region" evidence="1">
    <location>
        <begin position="602"/>
        <end position="657"/>
    </location>
</feature>
<dbReference type="RefSeq" id="WP_108021971.1">
    <property type="nucleotide sequence ID" value="NZ_QBKR01000003.1"/>
</dbReference>
<dbReference type="PANTHER" id="PTHR41259">
    <property type="entry name" value="DOUBLE-STRAND BREAK REPAIR RAD50 ATPASE, PUTATIVE-RELATED"/>
    <property type="match status" value="1"/>
</dbReference>
<comment type="caution">
    <text evidence="4">The sequence shown here is derived from an EMBL/GenBank/DDBJ whole genome shotgun (WGS) entry which is preliminary data.</text>
</comment>
<sequence>MKLRRIHFRGFGRWVDRTFELGEGLNLIEAPNEAGKSTLIQGLFALLYGAKREGYRQQRREVWYDVYKPWQGEAYGGEVDFSLRGKEYRLNRSLVWGKDSEQLVELKTGRDLSGDYPMDARRDRQFLKGLTGLSRNLFTRSTYFSSQALTGDQEMLEKMQQLMGEDARVEPVLNRVKSEIDKIGVRATGNRSYAIALRKQKKLREETGKKRDIHERQRESRQRLAEWNDRLNRLTEALREAKEQVEQWKKWKEATRERNEVLRELKHLGDHLKEAENIRAELENRKAKREQEAPPVLLSGEESEEIRQLLDRRSRVSEQIRQSEAGIREAEEAIRRLEAEKESLLRLAPGTVPVQLDKLKRVKEERAKLSHPEEETDAEELEALQKDEGELQRLGNEKEGRDREKSGLEAERDSLRERLQQAKEKKELESALSRDAASPNHGGLWLGAGAAGAVLSLILLAVFPPVGALALAGSAVAVFQGLRMRKDQKAREKKRKGLEAKWKDVSDAMEADPHLPVDPDRVAAMLDEVEQRLRRISEEQEQIQRRQQAILSRWEVGSATELWKLWKEKSADLEIRKRIGTLTDEVKEWASPFRERLGAFELTRWEKKISELGEEAEAARKRRTSLEARVHSLKEGLEQQQKEAKQLRAAETRWKEKLGSEDPAVWKDWIARSQETRRLDERIGDLAVKWEQWEAKRREEAWDQRQQEMKEKRAAAEKALEGADLPEDPEEALRLCSDRLTAAEADVRRLESEFSEVKGQADRLSGELNRIDDLSLGDLETALEEAEEEVAALNRKRAVLKTVQEEIREAAREAQEDLAPQLHPRASDAIGEVTGGRYGKLMVDPAEGFALSVFVPETGSSCPVEQLSRGTIDQMYFALRLALIRFISDNASIRLPLILDDSLVHFDEARLRQALRILGKVAGEHQVLLCTCQDREGRMLEAEGIPFSRHPLTAPGEGTA</sequence>